<comment type="caution">
    <text evidence="2">The sequence shown here is derived from an EMBL/GenBank/DDBJ whole genome shotgun (WGS) entry which is preliminary data.</text>
</comment>
<dbReference type="AlphaFoldDB" id="A0A4Z2IAN4"/>
<feature type="chain" id="PRO_5021368499" evidence="1">
    <location>
        <begin position="29"/>
        <end position="448"/>
    </location>
</feature>
<sequence length="448" mass="47937">MASQKKMGADKKIVLLLLLLICSWQCHLQRDRCNHADDDPSQSAEVIRKQQHHSVYPDTQLCVVFFTPWEKPCWVTIGSKLKSRESPSINVAGKLLRVQRLRQARSAVSVDVERAEAAGHASRTEVAREAVRHLHRAFGCGQTRGHPAVAQGHEQAAVHGRRCGQSLAVHIPRVSVSQAVHEFGCMLAAAAAVRRQHAASAGLRHHGVHRRHELAVLVRIRRQQLLQKTGGAAVLAHAGSEAGLALWQRLQRHGGQGVHPRLAVHTFAVLLLRLRGHAGGAVSGVPGARLHHRRGGGARGRRPSNLRVVGREQVQVVQKVLHDILRAVSQRACHLREAGQGGGHLGPGGSWIAHVHVGLSEVVLGHEGREATAQSAGVGAGPRPEAAPRVKVVVAVGVGAARPLGVGAWAVSAAIRAALQGQLWGGEGDSQCTVRARDSQWNLCGGCQ</sequence>
<gene>
    <name evidence="2" type="ORF">EYF80_014702</name>
</gene>
<accession>A0A4Z2IAN4</accession>
<dbReference type="EMBL" id="SRLO01000107">
    <property type="protein sequence ID" value="TNN75129.1"/>
    <property type="molecule type" value="Genomic_DNA"/>
</dbReference>
<reference evidence="2 3" key="1">
    <citation type="submission" date="2019-03" db="EMBL/GenBank/DDBJ databases">
        <title>First draft genome of Liparis tanakae, snailfish: a comprehensive survey of snailfish specific genes.</title>
        <authorList>
            <person name="Kim W."/>
            <person name="Song I."/>
            <person name="Jeong J.-H."/>
            <person name="Kim D."/>
            <person name="Kim S."/>
            <person name="Ryu S."/>
            <person name="Song J.Y."/>
            <person name="Lee S.K."/>
        </authorList>
    </citation>
    <scope>NUCLEOTIDE SEQUENCE [LARGE SCALE GENOMIC DNA]</scope>
    <source>
        <tissue evidence="2">Muscle</tissue>
    </source>
</reference>
<evidence type="ECO:0000313" key="2">
    <source>
        <dbReference type="EMBL" id="TNN75129.1"/>
    </source>
</evidence>
<organism evidence="2 3">
    <name type="scientific">Liparis tanakae</name>
    <name type="common">Tanaka's snailfish</name>
    <dbReference type="NCBI Taxonomy" id="230148"/>
    <lineage>
        <taxon>Eukaryota</taxon>
        <taxon>Metazoa</taxon>
        <taxon>Chordata</taxon>
        <taxon>Craniata</taxon>
        <taxon>Vertebrata</taxon>
        <taxon>Euteleostomi</taxon>
        <taxon>Actinopterygii</taxon>
        <taxon>Neopterygii</taxon>
        <taxon>Teleostei</taxon>
        <taxon>Neoteleostei</taxon>
        <taxon>Acanthomorphata</taxon>
        <taxon>Eupercaria</taxon>
        <taxon>Perciformes</taxon>
        <taxon>Cottioidei</taxon>
        <taxon>Cottales</taxon>
        <taxon>Liparidae</taxon>
        <taxon>Liparis</taxon>
    </lineage>
</organism>
<dbReference type="Proteomes" id="UP000314294">
    <property type="component" value="Unassembled WGS sequence"/>
</dbReference>
<keyword evidence="3" id="KW-1185">Reference proteome</keyword>
<evidence type="ECO:0000256" key="1">
    <source>
        <dbReference type="SAM" id="SignalP"/>
    </source>
</evidence>
<name>A0A4Z2IAN4_9TELE</name>
<protein>
    <submittedName>
        <fullName evidence="2">Uncharacterized protein</fullName>
    </submittedName>
</protein>
<proteinExistence type="predicted"/>
<evidence type="ECO:0000313" key="3">
    <source>
        <dbReference type="Proteomes" id="UP000314294"/>
    </source>
</evidence>
<feature type="signal peptide" evidence="1">
    <location>
        <begin position="1"/>
        <end position="28"/>
    </location>
</feature>
<keyword evidence="1" id="KW-0732">Signal</keyword>